<feature type="compositionally biased region" description="Basic and acidic residues" evidence="2">
    <location>
        <begin position="142"/>
        <end position="152"/>
    </location>
</feature>
<proteinExistence type="predicted"/>
<dbReference type="Pfam" id="PF13181">
    <property type="entry name" value="TPR_8"/>
    <property type="match status" value="1"/>
</dbReference>
<evidence type="ECO:0000256" key="2">
    <source>
        <dbReference type="SAM" id="MobiDB-lite"/>
    </source>
</evidence>
<keyword evidence="4" id="KW-1185">Reference proteome</keyword>
<accession>A0A2T0SVL0</accession>
<gene>
    <name evidence="3" type="ORF">CLV43_110269</name>
</gene>
<dbReference type="PANTHER" id="PTHR11102">
    <property type="entry name" value="SEL-1-LIKE PROTEIN"/>
    <property type="match status" value="1"/>
</dbReference>
<feature type="repeat" description="TPR" evidence="1">
    <location>
        <begin position="53"/>
        <end position="86"/>
    </location>
</feature>
<dbReference type="InterPro" id="IPR019734">
    <property type="entry name" value="TPR_rpt"/>
</dbReference>
<keyword evidence="1" id="KW-0802">TPR repeat</keyword>
<evidence type="ECO:0000256" key="1">
    <source>
        <dbReference type="PROSITE-ProRule" id="PRU00339"/>
    </source>
</evidence>
<evidence type="ECO:0008006" key="5">
    <source>
        <dbReference type="Google" id="ProtNLM"/>
    </source>
</evidence>
<dbReference type="PANTHER" id="PTHR11102:SF160">
    <property type="entry name" value="ERAD-ASSOCIATED E3 UBIQUITIN-PROTEIN LIGASE COMPONENT HRD3"/>
    <property type="match status" value="1"/>
</dbReference>
<protein>
    <recommendedName>
        <fullName evidence="5">Sel1 repeat-containing protein</fullName>
    </recommendedName>
</protein>
<dbReference type="SUPFAM" id="SSF81901">
    <property type="entry name" value="HCP-like"/>
    <property type="match status" value="1"/>
</dbReference>
<evidence type="ECO:0000313" key="4">
    <source>
        <dbReference type="Proteomes" id="UP000239494"/>
    </source>
</evidence>
<evidence type="ECO:0000313" key="3">
    <source>
        <dbReference type="EMBL" id="PRY37457.1"/>
    </source>
</evidence>
<sequence length="152" mass="16807">MTDEAKLRTAAEAGDVRAMIDLADLLLPQYEEAPERLAEAESWFRRAAGTGDAEAMTAFGQFLYYDDEHDEAAEWYRKAADLGHAEAMAGLGDYYDFMGDEEESERWYRRGAELGDESAKSNLAALESMRRRSAESASSAGDRPESGHRPGA</sequence>
<dbReference type="Proteomes" id="UP000239494">
    <property type="component" value="Unassembled WGS sequence"/>
</dbReference>
<comment type="caution">
    <text evidence="3">The sequence shown here is derived from an EMBL/GenBank/DDBJ whole genome shotgun (WGS) entry which is preliminary data.</text>
</comment>
<dbReference type="PROSITE" id="PS50005">
    <property type="entry name" value="TPR"/>
    <property type="match status" value="1"/>
</dbReference>
<dbReference type="InterPro" id="IPR050767">
    <property type="entry name" value="Sel1_AlgK"/>
</dbReference>
<dbReference type="Gene3D" id="1.25.40.10">
    <property type="entry name" value="Tetratricopeptide repeat domain"/>
    <property type="match status" value="1"/>
</dbReference>
<feature type="region of interest" description="Disordered" evidence="2">
    <location>
        <begin position="112"/>
        <end position="152"/>
    </location>
</feature>
<dbReference type="InterPro" id="IPR011990">
    <property type="entry name" value="TPR-like_helical_dom_sf"/>
</dbReference>
<dbReference type="RefSeq" id="WP_106191811.1">
    <property type="nucleotide sequence ID" value="NZ_PVTF01000010.1"/>
</dbReference>
<dbReference type="SMART" id="SM00671">
    <property type="entry name" value="SEL1"/>
    <property type="match status" value="3"/>
</dbReference>
<name>A0A2T0SVL0_9PSEU</name>
<dbReference type="EMBL" id="PVTF01000010">
    <property type="protein sequence ID" value="PRY37457.1"/>
    <property type="molecule type" value="Genomic_DNA"/>
</dbReference>
<dbReference type="InterPro" id="IPR006597">
    <property type="entry name" value="Sel1-like"/>
</dbReference>
<organism evidence="3 4">
    <name type="scientific">Umezawaea tangerina</name>
    <dbReference type="NCBI Taxonomy" id="84725"/>
    <lineage>
        <taxon>Bacteria</taxon>
        <taxon>Bacillati</taxon>
        <taxon>Actinomycetota</taxon>
        <taxon>Actinomycetes</taxon>
        <taxon>Pseudonocardiales</taxon>
        <taxon>Pseudonocardiaceae</taxon>
        <taxon>Umezawaea</taxon>
    </lineage>
</organism>
<dbReference type="AlphaFoldDB" id="A0A2T0SVL0"/>
<dbReference type="OrthoDB" id="4350430at2"/>
<reference evidence="3 4" key="1">
    <citation type="submission" date="2018-03" db="EMBL/GenBank/DDBJ databases">
        <title>Genomic Encyclopedia of Archaeal and Bacterial Type Strains, Phase II (KMG-II): from individual species to whole genera.</title>
        <authorList>
            <person name="Goeker M."/>
        </authorList>
    </citation>
    <scope>NUCLEOTIDE SEQUENCE [LARGE SCALE GENOMIC DNA]</scope>
    <source>
        <strain evidence="3 4">DSM 44720</strain>
    </source>
</reference>